<dbReference type="Proteomes" id="UP000005953">
    <property type="component" value="Unassembled WGS sequence"/>
</dbReference>
<keyword evidence="2" id="KW-1185">Reference proteome</keyword>
<evidence type="ECO:0000313" key="1">
    <source>
        <dbReference type="EMBL" id="EAR08042.1"/>
    </source>
</evidence>
<organism evidence="1 2">
    <name type="scientific">Reinekea blandensis MED297</name>
    <dbReference type="NCBI Taxonomy" id="314283"/>
    <lineage>
        <taxon>Bacteria</taxon>
        <taxon>Pseudomonadati</taxon>
        <taxon>Pseudomonadota</taxon>
        <taxon>Gammaproteobacteria</taxon>
        <taxon>Oceanospirillales</taxon>
        <taxon>Saccharospirillaceae</taxon>
        <taxon>Reinekea</taxon>
    </lineage>
</organism>
<protein>
    <submittedName>
        <fullName evidence="1">Uncharacterized protein</fullName>
    </submittedName>
</protein>
<dbReference type="HOGENOM" id="CLU_2344636_0_0_6"/>
<proteinExistence type="predicted"/>
<gene>
    <name evidence="1" type="ORF">MED297_07361</name>
</gene>
<comment type="caution">
    <text evidence="1">The sequence shown here is derived from an EMBL/GenBank/DDBJ whole genome shotgun (WGS) entry which is preliminary data.</text>
</comment>
<evidence type="ECO:0000313" key="2">
    <source>
        <dbReference type="Proteomes" id="UP000005953"/>
    </source>
</evidence>
<accession>A4BIG3</accession>
<sequence length="97" mass="10817">MVFLNSRQVRDILPVLLSVVVITKKMPEWRVSGYRVKPVQQDVSILINGEMPSSILKRRVRQGGFTLTKEIRISGLGSAAQHCPAGGADIRKNSFLR</sequence>
<dbReference type="AlphaFoldDB" id="A4BIG3"/>
<name>A4BIG3_9GAMM</name>
<dbReference type="EMBL" id="AAOE01000026">
    <property type="protein sequence ID" value="EAR08042.1"/>
    <property type="molecule type" value="Genomic_DNA"/>
</dbReference>
<reference evidence="1 2" key="1">
    <citation type="submission" date="2006-02" db="EMBL/GenBank/DDBJ databases">
        <authorList>
            <person name="Pinhassi J."/>
            <person name="Pedros-Alio C."/>
            <person name="Ferriera S."/>
            <person name="Johnson J."/>
            <person name="Kravitz S."/>
            <person name="Halpern A."/>
            <person name="Remington K."/>
            <person name="Beeson K."/>
            <person name="Tran B."/>
            <person name="Rogers Y.-H."/>
            <person name="Friedman R."/>
            <person name="Venter J.C."/>
        </authorList>
    </citation>
    <scope>NUCLEOTIDE SEQUENCE [LARGE SCALE GENOMIC DNA]</scope>
    <source>
        <strain evidence="1 2">MED297</strain>
    </source>
</reference>